<keyword evidence="2 5" id="KW-0808">Transferase</keyword>
<feature type="region of interest" description="Disordered" evidence="3">
    <location>
        <begin position="1"/>
        <end position="23"/>
    </location>
</feature>
<dbReference type="PANTHER" id="PTHR31306:SF10">
    <property type="entry name" value="ALPHA-1,6-MANNOSYLTRANSFERASE MNN11-RELATED"/>
    <property type="match status" value="1"/>
</dbReference>
<dbReference type="InterPro" id="IPR008630">
    <property type="entry name" value="Glyco_trans_34"/>
</dbReference>
<keyword evidence="4" id="KW-0812">Transmembrane</keyword>
<evidence type="ECO:0000313" key="6">
    <source>
        <dbReference type="Proteomes" id="UP000033647"/>
    </source>
</evidence>
<dbReference type="GO" id="GO:0000136">
    <property type="term" value="C:mannan polymerase complex"/>
    <property type="evidence" value="ECO:0007669"/>
    <property type="project" value="TreeGrafter"/>
</dbReference>
<dbReference type="STRING" id="1047168.A0A0F4GYB0"/>
<gene>
    <name evidence="5" type="ORF">TI39_contig300g00003</name>
</gene>
<dbReference type="GO" id="GO:0000009">
    <property type="term" value="F:alpha-1,6-mannosyltransferase activity"/>
    <property type="evidence" value="ECO:0007669"/>
    <property type="project" value="TreeGrafter"/>
</dbReference>
<organism evidence="5 6">
    <name type="scientific">Zymoseptoria brevis</name>
    <dbReference type="NCBI Taxonomy" id="1047168"/>
    <lineage>
        <taxon>Eukaryota</taxon>
        <taxon>Fungi</taxon>
        <taxon>Dikarya</taxon>
        <taxon>Ascomycota</taxon>
        <taxon>Pezizomycotina</taxon>
        <taxon>Dothideomycetes</taxon>
        <taxon>Dothideomycetidae</taxon>
        <taxon>Mycosphaerellales</taxon>
        <taxon>Mycosphaerellaceae</taxon>
        <taxon>Zymoseptoria</taxon>
    </lineage>
</organism>
<keyword evidence="4" id="KW-0472">Membrane</keyword>
<dbReference type="GO" id="GO:0006487">
    <property type="term" value="P:protein N-linked glycosylation"/>
    <property type="evidence" value="ECO:0007669"/>
    <property type="project" value="TreeGrafter"/>
</dbReference>
<keyword evidence="4" id="KW-1133">Transmembrane helix</keyword>
<name>A0A0F4GYB0_9PEZI</name>
<evidence type="ECO:0000256" key="3">
    <source>
        <dbReference type="SAM" id="MobiDB-lite"/>
    </source>
</evidence>
<evidence type="ECO:0000256" key="4">
    <source>
        <dbReference type="SAM" id="Phobius"/>
    </source>
</evidence>
<comment type="caution">
    <text evidence="5">The sequence shown here is derived from an EMBL/GenBank/DDBJ whole genome shotgun (WGS) entry which is preliminary data.</text>
</comment>
<sequence length="331" mass="37245">MANLQFPYPRKSSVPTVSTSPRRSTYLRQRRAIRTYGPPLIGLTAIIWLLFYLFSAHPTTTTTTTLAIPPRPSNPPDVVIVTPLDPSLPPSLTSTIRANRNHYARLHNYATLFPSTHAYDLLPGTPFSWSLVPSLRHAQTLHPHTPWIWHLSSTALIMNTTLSLDSHLLSPSVLPSLLLPDTPVVPPDSVIHTPSHRNPASTSIILSRDATGLAHDSFLIRNSEWAKFFLDAWFDPLYRSYNFQKAERHALEHIVQWHGTVLAKVGLVQQRVLNGYVKKEEKGGEEGMYRDGDLVANFWGCGKEQGRASCEKEMGPMMEKWRGMRDAEGRT</sequence>
<keyword evidence="1 5" id="KW-0328">Glycosyltransferase</keyword>
<proteinExistence type="predicted"/>
<dbReference type="Proteomes" id="UP000033647">
    <property type="component" value="Unassembled WGS sequence"/>
</dbReference>
<dbReference type="OrthoDB" id="205108at2759"/>
<feature type="transmembrane region" description="Helical" evidence="4">
    <location>
        <begin position="36"/>
        <end position="54"/>
    </location>
</feature>
<feature type="compositionally biased region" description="Polar residues" evidence="3">
    <location>
        <begin position="13"/>
        <end position="23"/>
    </location>
</feature>
<evidence type="ECO:0000256" key="1">
    <source>
        <dbReference type="ARBA" id="ARBA00022676"/>
    </source>
</evidence>
<evidence type="ECO:0000256" key="2">
    <source>
        <dbReference type="ARBA" id="ARBA00022679"/>
    </source>
</evidence>
<dbReference type="Pfam" id="PF05637">
    <property type="entry name" value="Glyco_transf_34"/>
    <property type="match status" value="1"/>
</dbReference>
<accession>A0A0F4GYB0</accession>
<dbReference type="AlphaFoldDB" id="A0A0F4GYB0"/>
<protein>
    <submittedName>
        <fullName evidence="5">Alpha-1,6-mannosyltransferase subunit like protein</fullName>
    </submittedName>
</protein>
<dbReference type="PANTHER" id="PTHR31306">
    <property type="entry name" value="ALPHA-1,6-MANNOSYLTRANSFERASE MNN11-RELATED"/>
    <property type="match status" value="1"/>
</dbReference>
<keyword evidence="6" id="KW-1185">Reference proteome</keyword>
<dbReference type="EMBL" id="LAFY01000292">
    <property type="protein sequence ID" value="KJY01196.1"/>
    <property type="molecule type" value="Genomic_DNA"/>
</dbReference>
<evidence type="ECO:0000313" key="5">
    <source>
        <dbReference type="EMBL" id="KJY01196.1"/>
    </source>
</evidence>
<reference evidence="5 6" key="1">
    <citation type="submission" date="2015-03" db="EMBL/GenBank/DDBJ databases">
        <title>RNA-seq based gene annotation and comparative genomics of four Zymoseptoria species reveal species-specific pathogenicity related genes and transposable element activity.</title>
        <authorList>
            <person name="Grandaubert J."/>
            <person name="Bhattacharyya A."/>
            <person name="Stukenbrock E.H."/>
        </authorList>
    </citation>
    <scope>NUCLEOTIDE SEQUENCE [LARGE SCALE GENOMIC DNA]</scope>
    <source>
        <strain evidence="5 6">Zb18110</strain>
    </source>
</reference>